<comment type="caution">
    <text evidence="2">The sequence shown here is derived from an EMBL/GenBank/DDBJ whole genome shotgun (WGS) entry which is preliminary data.</text>
</comment>
<dbReference type="InterPro" id="IPR036291">
    <property type="entry name" value="NAD(P)-bd_dom_sf"/>
</dbReference>
<comment type="similarity">
    <text evidence="1">Belongs to the short-chain dehydrogenases/reductases (SDR) family.</text>
</comment>
<dbReference type="PRINTS" id="PR00080">
    <property type="entry name" value="SDRFAMILY"/>
</dbReference>
<proteinExistence type="inferred from homology"/>
<dbReference type="PANTHER" id="PTHR43313:SF1">
    <property type="entry name" value="3BETA-HYDROXYSTEROID DEHYDROGENASE DHS-16"/>
    <property type="match status" value="1"/>
</dbReference>
<dbReference type="PROSITE" id="PS00061">
    <property type="entry name" value="ADH_SHORT"/>
    <property type="match status" value="1"/>
</dbReference>
<dbReference type="Proteomes" id="UP001445335">
    <property type="component" value="Unassembled WGS sequence"/>
</dbReference>
<dbReference type="Gene3D" id="3.40.50.720">
    <property type="entry name" value="NAD(P)-binding Rossmann-like Domain"/>
    <property type="match status" value="1"/>
</dbReference>
<protein>
    <recommendedName>
        <fullName evidence="4">Oxidoreductase</fullName>
    </recommendedName>
</protein>
<reference evidence="2 3" key="1">
    <citation type="journal article" date="2024" name="Nat. Commun.">
        <title>Phylogenomics reveals the evolutionary origins of lichenization in chlorophyte algae.</title>
        <authorList>
            <person name="Puginier C."/>
            <person name="Libourel C."/>
            <person name="Otte J."/>
            <person name="Skaloud P."/>
            <person name="Haon M."/>
            <person name="Grisel S."/>
            <person name="Petersen M."/>
            <person name="Berrin J.G."/>
            <person name="Delaux P.M."/>
            <person name="Dal Grande F."/>
            <person name="Keller J."/>
        </authorList>
    </citation>
    <scope>NUCLEOTIDE SEQUENCE [LARGE SCALE GENOMIC DNA]</scope>
    <source>
        <strain evidence="2 3">SAG 245.80</strain>
    </source>
</reference>
<accession>A0AAW1QGP7</accession>
<dbReference type="EMBL" id="JALJOU010000115">
    <property type="protein sequence ID" value="KAK9820632.1"/>
    <property type="molecule type" value="Genomic_DNA"/>
</dbReference>
<dbReference type="SUPFAM" id="SSF51735">
    <property type="entry name" value="NAD(P)-binding Rossmann-fold domains"/>
    <property type="match status" value="1"/>
</dbReference>
<gene>
    <name evidence="2" type="ORF">WJX81_000525</name>
</gene>
<dbReference type="InterPro" id="IPR020904">
    <property type="entry name" value="Sc_DH/Rdtase_CS"/>
</dbReference>
<evidence type="ECO:0000313" key="3">
    <source>
        <dbReference type="Proteomes" id="UP001445335"/>
    </source>
</evidence>
<keyword evidence="3" id="KW-1185">Reference proteome</keyword>
<name>A0AAW1QGP7_9CHLO</name>
<dbReference type="AlphaFoldDB" id="A0AAW1QGP7"/>
<dbReference type="InterPro" id="IPR002347">
    <property type="entry name" value="SDR_fam"/>
</dbReference>
<evidence type="ECO:0000313" key="2">
    <source>
        <dbReference type="EMBL" id="KAK9820632.1"/>
    </source>
</evidence>
<dbReference type="Pfam" id="PF00106">
    <property type="entry name" value="adh_short"/>
    <property type="match status" value="1"/>
</dbReference>
<sequence>MAASHDALRPKRAIVVTGASTGIGYGISNVLLQKGYCVFGSVRRQKDAERLQAELGPAFMPLVFDVTDEPAVKAAASKVRAALAGSTLFGLVNNAGMLAHGPVLLQPISEFRQMLEVNLIGVIVVTQAFLPLLGADRALRGEPGRIVMISSVAGKMAAPFLAGYVASKQGLEGFSTSLRRELMIYGIDVIVIGPGAVTSAIWDKAEAVDMTRYDNSEYGVPLRKFGRSIIKDGRTTNHTPEYIGGYVLKALTTQAPAARCAVVYKRFQNWTLPLSLPPRWLDQLMAMALQLKRPPAAAAQK</sequence>
<dbReference type="PANTHER" id="PTHR43313">
    <property type="entry name" value="SHORT-CHAIN DEHYDROGENASE/REDUCTASE FAMILY 9C"/>
    <property type="match status" value="1"/>
</dbReference>
<evidence type="ECO:0008006" key="4">
    <source>
        <dbReference type="Google" id="ProtNLM"/>
    </source>
</evidence>
<organism evidence="2 3">
    <name type="scientific">Elliptochloris bilobata</name>
    <dbReference type="NCBI Taxonomy" id="381761"/>
    <lineage>
        <taxon>Eukaryota</taxon>
        <taxon>Viridiplantae</taxon>
        <taxon>Chlorophyta</taxon>
        <taxon>core chlorophytes</taxon>
        <taxon>Trebouxiophyceae</taxon>
        <taxon>Trebouxiophyceae incertae sedis</taxon>
        <taxon>Elliptochloris clade</taxon>
        <taxon>Elliptochloris</taxon>
    </lineage>
</organism>
<dbReference type="GO" id="GO:0016491">
    <property type="term" value="F:oxidoreductase activity"/>
    <property type="evidence" value="ECO:0007669"/>
    <property type="project" value="TreeGrafter"/>
</dbReference>
<evidence type="ECO:0000256" key="1">
    <source>
        <dbReference type="RuleBase" id="RU000363"/>
    </source>
</evidence>
<dbReference type="GO" id="GO:0008202">
    <property type="term" value="P:steroid metabolic process"/>
    <property type="evidence" value="ECO:0007669"/>
    <property type="project" value="TreeGrafter"/>
</dbReference>
<dbReference type="PRINTS" id="PR00081">
    <property type="entry name" value="GDHRDH"/>
</dbReference>